<accession>B1TFQ9</accession>
<dbReference type="AlphaFoldDB" id="B1TFQ9"/>
<dbReference type="PATRIC" id="fig|396597.7.peg.747"/>
<sequence length="150" mass="17067">MDSGKRLSRKGGRAGLTKEMLLPLPAEKVRSLSLEHHLALAAIRSGHGDSDQISCLLKAVYLAFFMRDAGVSEAQIAQFRRAEQVLERCIERVERGERWWLLDTERGVLERVLVLHDEQLAAVPTHRYLAAWTQLRRFIVGAMRSPIPRL</sequence>
<dbReference type="RefSeq" id="WP_006762354.1">
    <property type="nucleotide sequence ID" value="NZ_ABLK01000424.1"/>
</dbReference>
<gene>
    <name evidence="1" type="ORF">BamMEX5DRAFT_6625</name>
</gene>
<evidence type="ECO:0000313" key="2">
    <source>
        <dbReference type="Proteomes" id="UP000004814"/>
    </source>
</evidence>
<dbReference type="Proteomes" id="UP000004814">
    <property type="component" value="Unassembled WGS sequence"/>
</dbReference>
<evidence type="ECO:0000313" key="1">
    <source>
        <dbReference type="EMBL" id="EDT37599.1"/>
    </source>
</evidence>
<name>B1TFQ9_9BURK</name>
<dbReference type="EMBL" id="ABLK01000424">
    <property type="protein sequence ID" value="EDT37599.1"/>
    <property type="molecule type" value="Genomic_DNA"/>
</dbReference>
<organism evidence="1 2">
    <name type="scientific">Burkholderia ambifaria MEX-5</name>
    <dbReference type="NCBI Taxonomy" id="396597"/>
    <lineage>
        <taxon>Bacteria</taxon>
        <taxon>Pseudomonadati</taxon>
        <taxon>Pseudomonadota</taxon>
        <taxon>Betaproteobacteria</taxon>
        <taxon>Burkholderiales</taxon>
        <taxon>Burkholderiaceae</taxon>
        <taxon>Burkholderia</taxon>
        <taxon>Burkholderia cepacia complex</taxon>
    </lineage>
</organism>
<proteinExistence type="predicted"/>
<reference evidence="1 2" key="1">
    <citation type="submission" date="2008-03" db="EMBL/GenBank/DDBJ databases">
        <title>Sequencing of the draft genome and assembly of Burkholderia ambifaria MEX-5.</title>
        <authorList>
            <consortium name="US DOE Joint Genome Institute (JGI-PGF)"/>
            <person name="Copeland A."/>
            <person name="Lucas S."/>
            <person name="Lapidus A."/>
            <person name="Glavina del Rio T."/>
            <person name="Dalin E."/>
            <person name="Tice H."/>
            <person name="Bruce D."/>
            <person name="Goodwin L."/>
            <person name="Pitluck S."/>
            <person name="Larimer F."/>
            <person name="Land M.L."/>
            <person name="Hauser L."/>
            <person name="Tiedje J."/>
            <person name="Richardson P."/>
        </authorList>
    </citation>
    <scope>NUCLEOTIDE SEQUENCE [LARGE SCALE GENOMIC DNA]</scope>
    <source>
        <strain evidence="1 2">MEX-5</strain>
    </source>
</reference>
<protein>
    <recommendedName>
        <fullName evidence="3">Fis family transcriptional regulator</fullName>
    </recommendedName>
</protein>
<evidence type="ECO:0008006" key="3">
    <source>
        <dbReference type="Google" id="ProtNLM"/>
    </source>
</evidence>
<comment type="caution">
    <text evidence="1">The sequence shown here is derived from an EMBL/GenBank/DDBJ whole genome shotgun (WGS) entry which is preliminary data.</text>
</comment>